<dbReference type="InterPro" id="IPR029044">
    <property type="entry name" value="Nucleotide-diphossugar_trans"/>
</dbReference>
<evidence type="ECO:0000313" key="14">
    <source>
        <dbReference type="EMBL" id="KAF4071504.1"/>
    </source>
</evidence>
<evidence type="ECO:0000256" key="12">
    <source>
        <dbReference type="ARBA" id="ARBA00048014"/>
    </source>
</evidence>
<dbReference type="Gene3D" id="3.90.550.10">
    <property type="entry name" value="Spore Coat Polysaccharide Biosynthesis Protein SpsA, Chain A"/>
    <property type="match status" value="1"/>
</dbReference>
<dbReference type="Pfam" id="PF03142">
    <property type="entry name" value="Chitin_synth_2"/>
    <property type="match status" value="1"/>
</dbReference>
<dbReference type="InterPro" id="IPR004835">
    <property type="entry name" value="Chitin_synth"/>
</dbReference>
<comment type="similarity">
    <text evidence="11">Belongs to the chitin synthase family. Class IV subfamily.</text>
</comment>
<feature type="transmembrane region" description="Helical" evidence="13">
    <location>
        <begin position="560"/>
        <end position="581"/>
    </location>
</feature>
<evidence type="ECO:0000256" key="4">
    <source>
        <dbReference type="ARBA" id="ARBA00022676"/>
    </source>
</evidence>
<dbReference type="AlphaFoldDB" id="A0A7J5ZLE1"/>
<feature type="transmembrane region" description="Helical" evidence="13">
    <location>
        <begin position="315"/>
        <end position="337"/>
    </location>
</feature>
<evidence type="ECO:0000256" key="6">
    <source>
        <dbReference type="ARBA" id="ARBA00022692"/>
    </source>
</evidence>
<keyword evidence="7 13" id="KW-1133">Transmembrane helix</keyword>
<keyword evidence="15" id="KW-1185">Reference proteome</keyword>
<dbReference type="SUPFAM" id="SSF53448">
    <property type="entry name" value="Nucleotide-diphospho-sugar transferases"/>
    <property type="match status" value="1"/>
</dbReference>
<evidence type="ECO:0000256" key="13">
    <source>
        <dbReference type="SAM" id="Phobius"/>
    </source>
</evidence>
<sequence length="622" mass="70849">MYMYYLLGWKLHKSYYQMYKHKDVHLTIIEDQLKKAKEATYILALDGDTDFQPSAVMLLVDRLRLYPEVGAACGRINPTGTGPMVWYQKFEYAVGHWLQKTAEHVFGSVLCSPGCFSLMRAEALMSDNVMKRYTTKATEASHYLQYDQGEDRWLCTLLLQQGWRVEYNAASDSYTNAPQEFKEFYNQRRRWGPSTMANTLDLLSSGSVTARMNKSISRPYILYQTITMAASILGPATVCLMIAGSLSFVLELNPNVALLMAIVPPAIYMFLCYYLGQAKSDLQISIAGIMSIIYAFLMTATILSIIGSMVKEQTFLTPSGLFFIGIIAMYISTALLHPQEFHLIIFGLLYFICIPSGYLLLAIYSMVNMNNVSWGTRETASQTTGPEENNQKNVKCQKLFKICGYNFEFEVNKEEKVICAVPENAPQANPLNDKTKTPTQPEEGQLHLIENFFIQQLKTNSGELALIEHRLNLEEEQFWKDLIEQYLKPLEIDKKKEERIKEDLKDLRNKATFVFFISNALWLVATFFLQSIGTAVSISIPKVYANGTVDPNGKIYIDPIGLMFLISFASLLIVQYLAMLWHRVQTLIHFIAYTGTEAVVNRNVKRHSVAMVNEFTEENNFL</sequence>
<organism evidence="14 15">
    <name type="scientific">Ameiurus melas</name>
    <name type="common">Black bullhead</name>
    <name type="synonym">Silurus melas</name>
    <dbReference type="NCBI Taxonomy" id="219545"/>
    <lineage>
        <taxon>Eukaryota</taxon>
        <taxon>Metazoa</taxon>
        <taxon>Chordata</taxon>
        <taxon>Craniata</taxon>
        <taxon>Vertebrata</taxon>
        <taxon>Euteleostomi</taxon>
        <taxon>Actinopterygii</taxon>
        <taxon>Neopterygii</taxon>
        <taxon>Teleostei</taxon>
        <taxon>Ostariophysi</taxon>
        <taxon>Siluriformes</taxon>
        <taxon>Ictaluridae</taxon>
        <taxon>Ameiurus</taxon>
    </lineage>
</organism>
<evidence type="ECO:0000256" key="9">
    <source>
        <dbReference type="ARBA" id="ARBA00023136"/>
    </source>
</evidence>
<gene>
    <name evidence="14" type="ORF">AMELA_G00274120</name>
</gene>
<comment type="caution">
    <text evidence="14">The sequence shown here is derived from an EMBL/GenBank/DDBJ whole genome shotgun (WGS) entry which is preliminary data.</text>
</comment>
<feature type="transmembrane region" description="Helical" evidence="13">
    <location>
        <begin position="282"/>
        <end position="303"/>
    </location>
</feature>
<evidence type="ECO:0000256" key="5">
    <source>
        <dbReference type="ARBA" id="ARBA00022679"/>
    </source>
</evidence>
<dbReference type="GO" id="GO:0006031">
    <property type="term" value="P:chitin biosynthetic process"/>
    <property type="evidence" value="ECO:0007669"/>
    <property type="project" value="TreeGrafter"/>
</dbReference>
<name>A0A7J5ZLE1_AMEME</name>
<keyword evidence="6 13" id="KW-0812">Transmembrane</keyword>
<evidence type="ECO:0000256" key="10">
    <source>
        <dbReference type="ARBA" id="ARBA00023180"/>
    </source>
</evidence>
<evidence type="ECO:0000256" key="3">
    <source>
        <dbReference type="ARBA" id="ARBA00022475"/>
    </source>
</evidence>
<feature type="transmembrane region" description="Helical" evidence="13">
    <location>
        <begin position="343"/>
        <end position="367"/>
    </location>
</feature>
<dbReference type="PANTHER" id="PTHR22914">
    <property type="entry name" value="CHITIN SYNTHASE"/>
    <property type="match status" value="1"/>
</dbReference>
<evidence type="ECO:0000256" key="8">
    <source>
        <dbReference type="ARBA" id="ARBA00023054"/>
    </source>
</evidence>
<evidence type="ECO:0000256" key="1">
    <source>
        <dbReference type="ARBA" id="ARBA00004651"/>
    </source>
</evidence>
<reference evidence="14 15" key="1">
    <citation type="submission" date="2020-02" db="EMBL/GenBank/DDBJ databases">
        <title>A chromosome-scale genome assembly of the black bullhead catfish (Ameiurus melas).</title>
        <authorList>
            <person name="Wen M."/>
            <person name="Zham M."/>
            <person name="Cabau C."/>
            <person name="Klopp C."/>
            <person name="Donnadieu C."/>
            <person name="Roques C."/>
            <person name="Bouchez O."/>
            <person name="Lampietro C."/>
            <person name="Jouanno E."/>
            <person name="Herpin A."/>
            <person name="Louis A."/>
            <person name="Berthelot C."/>
            <person name="Parey E."/>
            <person name="Roest-Crollius H."/>
            <person name="Braasch I."/>
            <person name="Postlethwait J."/>
            <person name="Robinson-Rechavi M."/>
            <person name="Echchiki A."/>
            <person name="Begum T."/>
            <person name="Montfort J."/>
            <person name="Schartl M."/>
            <person name="Bobe J."/>
            <person name="Guiguen Y."/>
        </authorList>
    </citation>
    <scope>NUCLEOTIDE SEQUENCE [LARGE SCALE GENOMIC DNA]</scope>
    <source>
        <strain evidence="14">M_S1</strain>
        <tissue evidence="14">Blood</tissue>
    </source>
</reference>
<keyword evidence="8" id="KW-0175">Coiled coil</keyword>
<keyword evidence="4" id="KW-0328">Glycosyltransferase</keyword>
<evidence type="ECO:0000256" key="11">
    <source>
        <dbReference type="ARBA" id="ARBA00046329"/>
    </source>
</evidence>
<dbReference type="GO" id="GO:0005886">
    <property type="term" value="C:plasma membrane"/>
    <property type="evidence" value="ECO:0007669"/>
    <property type="project" value="UniProtKB-SubCell"/>
</dbReference>
<dbReference type="PANTHER" id="PTHR22914:SF42">
    <property type="entry name" value="CHITIN SYNTHASE"/>
    <property type="match status" value="1"/>
</dbReference>
<protein>
    <recommendedName>
        <fullName evidence="2">chitin synthase</fullName>
        <ecNumber evidence="2">2.4.1.16</ecNumber>
    </recommendedName>
</protein>
<evidence type="ECO:0000313" key="15">
    <source>
        <dbReference type="Proteomes" id="UP000593565"/>
    </source>
</evidence>
<proteinExistence type="inferred from homology"/>
<feature type="transmembrane region" description="Helical" evidence="13">
    <location>
        <begin position="221"/>
        <end position="244"/>
    </location>
</feature>
<keyword evidence="10" id="KW-0325">Glycoprotein</keyword>
<accession>A0A7J5ZLE1</accession>
<evidence type="ECO:0000256" key="2">
    <source>
        <dbReference type="ARBA" id="ARBA00012543"/>
    </source>
</evidence>
<comment type="catalytic activity">
    <reaction evidence="12">
        <text>[(1-&gt;4)-N-acetyl-beta-D-glucosaminyl](n) + UDP-N-acetyl-alpha-D-glucosamine = [(1-&gt;4)-N-acetyl-beta-D-glucosaminyl](n+1) + UDP + H(+)</text>
        <dbReference type="Rhea" id="RHEA:16637"/>
        <dbReference type="Rhea" id="RHEA-COMP:9593"/>
        <dbReference type="Rhea" id="RHEA-COMP:9595"/>
        <dbReference type="ChEBI" id="CHEBI:15378"/>
        <dbReference type="ChEBI" id="CHEBI:17029"/>
        <dbReference type="ChEBI" id="CHEBI:57705"/>
        <dbReference type="ChEBI" id="CHEBI:58223"/>
        <dbReference type="EC" id="2.4.1.16"/>
    </reaction>
</comment>
<feature type="transmembrane region" description="Helical" evidence="13">
    <location>
        <begin position="513"/>
        <end position="540"/>
    </location>
</feature>
<keyword evidence="9 13" id="KW-0472">Membrane</keyword>
<feature type="transmembrane region" description="Helical" evidence="13">
    <location>
        <begin position="256"/>
        <end position="276"/>
    </location>
</feature>
<evidence type="ECO:0000256" key="7">
    <source>
        <dbReference type="ARBA" id="ARBA00022989"/>
    </source>
</evidence>
<dbReference type="GO" id="GO:0004100">
    <property type="term" value="F:chitin synthase activity"/>
    <property type="evidence" value="ECO:0007669"/>
    <property type="project" value="UniProtKB-EC"/>
</dbReference>
<dbReference type="EMBL" id="JAAGNN010000027">
    <property type="protein sequence ID" value="KAF4071504.1"/>
    <property type="molecule type" value="Genomic_DNA"/>
</dbReference>
<keyword evidence="3" id="KW-1003">Cell membrane</keyword>
<dbReference type="FunFam" id="3.90.550.10:FF:000139">
    <property type="entry name" value="Chitin synthase 8"/>
    <property type="match status" value="1"/>
</dbReference>
<keyword evidence="5" id="KW-0808">Transferase</keyword>
<dbReference type="Proteomes" id="UP000593565">
    <property type="component" value="Unassembled WGS sequence"/>
</dbReference>
<dbReference type="EC" id="2.4.1.16" evidence="2"/>
<comment type="subcellular location">
    <subcellularLocation>
        <location evidence="1">Cell membrane</location>
        <topology evidence="1">Multi-pass membrane protein</topology>
    </subcellularLocation>
</comment>